<protein>
    <recommendedName>
        <fullName evidence="15">RBR-type E3 ubiquitin transferase</fullName>
    </recommendedName>
</protein>
<dbReference type="GeneTree" id="ENSGT00530000064112"/>
<dbReference type="Pfam" id="PF16678">
    <property type="entry name" value="UBA_HOIP"/>
    <property type="match status" value="1"/>
</dbReference>
<evidence type="ECO:0000256" key="6">
    <source>
        <dbReference type="ARBA" id="ARBA00022786"/>
    </source>
</evidence>
<name>A0AAQ4S2J6_GASAC</name>
<evidence type="ECO:0000313" key="13">
    <source>
        <dbReference type="Ensembl" id="ENSGACP00000069885.1"/>
    </source>
</evidence>
<dbReference type="PROSITE" id="PS50089">
    <property type="entry name" value="ZF_RING_2"/>
    <property type="match status" value="1"/>
</dbReference>
<evidence type="ECO:0000256" key="3">
    <source>
        <dbReference type="ARBA" id="ARBA00022723"/>
    </source>
</evidence>
<keyword evidence="4" id="KW-0677">Repeat</keyword>
<dbReference type="GO" id="GO:0071797">
    <property type="term" value="C:LUBAC complex"/>
    <property type="evidence" value="ECO:0007669"/>
    <property type="project" value="InterPro"/>
</dbReference>
<dbReference type="CDD" id="cd20351">
    <property type="entry name" value="Rcat_RBR_HOIP"/>
    <property type="match status" value="1"/>
</dbReference>
<dbReference type="Ensembl" id="ENSGACT00000079896.1">
    <property type="protein sequence ID" value="ENSGACP00000069885.1"/>
    <property type="gene ID" value="ENSGACG00000014841.2"/>
</dbReference>
<evidence type="ECO:0000259" key="11">
    <source>
        <dbReference type="PROSITE" id="PS50199"/>
    </source>
</evidence>
<evidence type="ECO:0000313" key="14">
    <source>
        <dbReference type="Proteomes" id="UP000007635"/>
    </source>
</evidence>
<dbReference type="InterPro" id="IPR047541">
    <property type="entry name" value="RNF31_RBR_mRING-HC-like"/>
</dbReference>
<keyword evidence="7" id="KW-0862">Zinc</keyword>
<dbReference type="GO" id="GO:0097039">
    <property type="term" value="P:protein linear polyubiquitination"/>
    <property type="evidence" value="ECO:0007669"/>
    <property type="project" value="TreeGrafter"/>
</dbReference>
<evidence type="ECO:0000256" key="9">
    <source>
        <dbReference type="SAM" id="MobiDB-lite"/>
    </source>
</evidence>
<dbReference type="InterPro" id="IPR013083">
    <property type="entry name" value="Znf_RING/FYVE/PHD"/>
</dbReference>
<dbReference type="CDD" id="cd16631">
    <property type="entry name" value="mRING-HC-C4C4_RBR_HOIP"/>
    <property type="match status" value="1"/>
</dbReference>
<feature type="domain" description="RING-type" evidence="12">
    <location>
        <begin position="434"/>
        <end position="665"/>
    </location>
</feature>
<dbReference type="SMART" id="SM00184">
    <property type="entry name" value="RING"/>
    <property type="match status" value="3"/>
</dbReference>
<dbReference type="Gene3D" id="2.30.30.380">
    <property type="entry name" value="Zn-finger domain of Sec23/24"/>
    <property type="match status" value="1"/>
</dbReference>
<feature type="domain" description="RanBP2-type" evidence="11">
    <location>
        <begin position="120"/>
        <end position="149"/>
    </location>
</feature>
<keyword evidence="6" id="KW-0833">Ubl conjugation pathway</keyword>
<dbReference type="SUPFAM" id="SSF57850">
    <property type="entry name" value="RING/U-box"/>
    <property type="match status" value="3"/>
</dbReference>
<keyword evidence="5 8" id="KW-0863">Zinc-finger</keyword>
<feature type="compositionally biased region" description="Low complexity" evidence="9">
    <location>
        <begin position="64"/>
        <end position="80"/>
    </location>
</feature>
<dbReference type="GO" id="GO:0008270">
    <property type="term" value="F:zinc ion binding"/>
    <property type="evidence" value="ECO:0007669"/>
    <property type="project" value="UniProtKB-KW"/>
</dbReference>
<dbReference type="InterPro" id="IPR001876">
    <property type="entry name" value="Znf_RanBP2"/>
</dbReference>
<evidence type="ECO:0000256" key="8">
    <source>
        <dbReference type="PROSITE-ProRule" id="PRU00322"/>
    </source>
</evidence>
<dbReference type="InterPro" id="IPR057426">
    <property type="entry name" value="RNF31_UBA_3"/>
</dbReference>
<organism evidence="13 14">
    <name type="scientific">Gasterosteus aculeatus aculeatus</name>
    <name type="common">three-spined stickleback</name>
    <dbReference type="NCBI Taxonomy" id="481459"/>
    <lineage>
        <taxon>Eukaryota</taxon>
        <taxon>Metazoa</taxon>
        <taxon>Chordata</taxon>
        <taxon>Craniata</taxon>
        <taxon>Vertebrata</taxon>
        <taxon>Euteleostomi</taxon>
        <taxon>Actinopterygii</taxon>
        <taxon>Neopterygii</taxon>
        <taxon>Teleostei</taxon>
        <taxon>Neoteleostei</taxon>
        <taxon>Acanthomorphata</taxon>
        <taxon>Eupercaria</taxon>
        <taxon>Perciformes</taxon>
        <taxon>Cottioidei</taxon>
        <taxon>Gasterosteales</taxon>
        <taxon>Gasterosteidae</taxon>
        <taxon>Gasterosteus</taxon>
    </lineage>
</organism>
<dbReference type="InterPro" id="IPR026254">
    <property type="entry name" value="RNF31-like"/>
</dbReference>
<reference evidence="13" key="3">
    <citation type="submission" date="2025-09" db="UniProtKB">
        <authorList>
            <consortium name="Ensembl"/>
        </authorList>
    </citation>
    <scope>IDENTIFICATION</scope>
</reference>
<dbReference type="GO" id="GO:1990450">
    <property type="term" value="F:linear polyubiquitin binding"/>
    <property type="evidence" value="ECO:0007669"/>
    <property type="project" value="TreeGrafter"/>
</dbReference>
<dbReference type="PANTHER" id="PTHR16004">
    <property type="entry name" value="RING FINGER PROTEIN 31-RELATED"/>
    <property type="match status" value="1"/>
</dbReference>
<dbReference type="PROSITE" id="PS51873">
    <property type="entry name" value="TRIAD"/>
    <property type="match status" value="1"/>
</dbReference>
<evidence type="ECO:0000256" key="4">
    <source>
        <dbReference type="ARBA" id="ARBA00022737"/>
    </source>
</evidence>
<evidence type="ECO:0000259" key="10">
    <source>
        <dbReference type="PROSITE" id="PS50089"/>
    </source>
</evidence>
<feature type="region of interest" description="Disordered" evidence="9">
    <location>
        <begin position="198"/>
        <end position="225"/>
    </location>
</feature>
<dbReference type="InterPro" id="IPR002867">
    <property type="entry name" value="IBR_dom"/>
</dbReference>
<dbReference type="Pfam" id="PF25163">
    <property type="entry name" value="UBA_RNF31"/>
    <property type="match status" value="1"/>
</dbReference>
<dbReference type="InterPro" id="IPR001841">
    <property type="entry name" value="Znf_RING"/>
</dbReference>
<accession>A0AAQ4S2J6</accession>
<proteinExistence type="inferred from homology"/>
<evidence type="ECO:0008006" key="15">
    <source>
        <dbReference type="Google" id="ProtNLM"/>
    </source>
</evidence>
<dbReference type="InterPro" id="IPR044066">
    <property type="entry name" value="TRIAD_supradom"/>
</dbReference>
<comment type="similarity">
    <text evidence="1">Belongs to the RBR family.</text>
</comment>
<feature type="domain" description="RING-type" evidence="10">
    <location>
        <begin position="438"/>
        <end position="486"/>
    </location>
</feature>
<sequence>MNSVILFRVPGPSLIRPSIMNCTICGIFRISAHCLTCLQGLCSECDRLYHSYPERADHRRTAVSSSSLSSTSSQNSPSSSTWRCLHCTKVNSIHDVLCEECEQPRLEPIGSKAEESQPATITEWQCKSCTMVNAASSILCKVCERPRLATRPPLMKKPAGIYIQCAAWVCQFCTYLNYSPATVCEMCDLARPEPAPLPAKLRPPSPVRRVPALPIKPKQPPTEDLDSCRQRRMKEEGLKLIQLIRDGEKKGVSPEEVYTSRRAAGDSSILPCKWLKTELPLLANGVQLSRAEAKQAWLRAGGDKERAARQALRDRLTKVQELCALGFSNAARCHEGLRQSGGEVRGALALLQRPLLEPFHKHIWSDKPEPPVDIHHPDKQVRPCRLLAVYDLPSWGRCELALSLLLEHSAPYSLEDVVQAVRESHDREFIKRVLAKECPICLSVFPHSKMQSLTSCQCSVCCGCFQQHFTIAVRDKHIRDMVCPVCWEPDINDPEHLNSYFSTLDIQLRECLEPEVYELFHKKLTEQALIKDPKFLWCCHCSYGFIYDGDQLKVTCFQCRNSFCAQCKKPWESQHAGLSCEQYQSWKRENDPEYQRQGLAGYLRDNGITCPNCRFQYALSKGGCMHFCCSQCRYQFCSGCNNPFHTTCAVDECSVSGLHAHHPRDCLFYLRDWEPARLQALLEVHTHTHTHESYLLSSDICLCGVIEQKDEGGQQPDSACGAQTQPGHAGLCEKHYREYLVSLINSHSIDPAPIYSSNELLLACKRYKVDDSRRDGEDGFTFFSRLLKKLMDEVPLGDKVPRKK</sequence>
<dbReference type="InterPro" id="IPR032065">
    <property type="entry name" value="RNF31-UBA"/>
</dbReference>
<evidence type="ECO:0000256" key="2">
    <source>
        <dbReference type="ARBA" id="ARBA00022679"/>
    </source>
</evidence>
<dbReference type="InterPro" id="IPR041031">
    <property type="entry name" value="RNF31_C"/>
</dbReference>
<reference evidence="13 14" key="1">
    <citation type="journal article" date="2021" name="G3 (Bethesda)">
        <title>Improved contiguity of the threespine stickleback genome using long-read sequencing.</title>
        <authorList>
            <person name="Nath S."/>
            <person name="Shaw D.E."/>
            <person name="White M.A."/>
        </authorList>
    </citation>
    <scope>NUCLEOTIDE SEQUENCE [LARGE SCALE GENOMIC DNA]</scope>
    <source>
        <strain evidence="13 14">Lake Benthic</strain>
    </source>
</reference>
<dbReference type="Pfam" id="PF22191">
    <property type="entry name" value="IBR_1"/>
    <property type="match status" value="2"/>
</dbReference>
<evidence type="ECO:0000259" key="12">
    <source>
        <dbReference type="PROSITE" id="PS51873"/>
    </source>
</evidence>
<dbReference type="SUPFAM" id="SSF90209">
    <property type="entry name" value="Ran binding protein zinc finger-like"/>
    <property type="match status" value="1"/>
</dbReference>
<dbReference type="PANTHER" id="PTHR16004:SF5">
    <property type="entry name" value="E3 UBIQUITIN-PROTEIN LIGASE RNF31"/>
    <property type="match status" value="1"/>
</dbReference>
<evidence type="ECO:0000256" key="7">
    <source>
        <dbReference type="ARBA" id="ARBA00022833"/>
    </source>
</evidence>
<dbReference type="CDD" id="cd20337">
    <property type="entry name" value="BRcat_RBR_HOIP"/>
    <property type="match status" value="1"/>
</dbReference>
<dbReference type="GO" id="GO:0061630">
    <property type="term" value="F:ubiquitin protein ligase activity"/>
    <property type="evidence" value="ECO:0007669"/>
    <property type="project" value="TreeGrafter"/>
</dbReference>
<feature type="region of interest" description="Disordered" evidence="9">
    <location>
        <begin position="61"/>
        <end position="81"/>
    </location>
</feature>
<dbReference type="SMART" id="SM00547">
    <property type="entry name" value="ZnF_RBZ"/>
    <property type="match status" value="3"/>
</dbReference>
<dbReference type="AlphaFoldDB" id="A0AAQ4S2J6"/>
<dbReference type="PROSITE" id="PS50199">
    <property type="entry name" value="ZF_RANBP2_2"/>
    <property type="match status" value="1"/>
</dbReference>
<dbReference type="GO" id="GO:0070530">
    <property type="term" value="F:K63-linked polyubiquitin modification-dependent protein binding"/>
    <property type="evidence" value="ECO:0007669"/>
    <property type="project" value="TreeGrafter"/>
</dbReference>
<dbReference type="InterPro" id="IPR047542">
    <property type="entry name" value="Rcat_RBR_RNF31-like"/>
</dbReference>
<dbReference type="PROSITE" id="PS01358">
    <property type="entry name" value="ZF_RANBP2_1"/>
    <property type="match status" value="2"/>
</dbReference>
<dbReference type="Gene3D" id="1.10.8.10">
    <property type="entry name" value="DNA helicase RuvA subunit, C-terminal domain"/>
    <property type="match status" value="1"/>
</dbReference>
<dbReference type="InterPro" id="IPR036443">
    <property type="entry name" value="Znf_RanBP2_sf"/>
</dbReference>
<evidence type="ECO:0000256" key="5">
    <source>
        <dbReference type="ARBA" id="ARBA00022771"/>
    </source>
</evidence>
<dbReference type="GO" id="GO:0036435">
    <property type="term" value="F:K48-linked polyubiquitin modification-dependent protein binding"/>
    <property type="evidence" value="ECO:0007669"/>
    <property type="project" value="TreeGrafter"/>
</dbReference>
<dbReference type="Pfam" id="PF18091">
    <property type="entry name" value="E3_UbLigase_RBR"/>
    <property type="match status" value="1"/>
</dbReference>
<reference evidence="13" key="2">
    <citation type="submission" date="2025-08" db="UniProtKB">
        <authorList>
            <consortium name="Ensembl"/>
        </authorList>
    </citation>
    <scope>IDENTIFICATION</scope>
</reference>
<evidence type="ECO:0000256" key="1">
    <source>
        <dbReference type="ARBA" id="ARBA00008278"/>
    </source>
</evidence>
<dbReference type="Proteomes" id="UP000007635">
    <property type="component" value="Chromosome III"/>
</dbReference>
<keyword evidence="14" id="KW-1185">Reference proteome</keyword>
<dbReference type="Gene3D" id="3.30.40.10">
    <property type="entry name" value="Zinc/RING finger domain, C3HC4 (zinc finger)"/>
    <property type="match status" value="1"/>
</dbReference>
<dbReference type="InterPro" id="IPR047540">
    <property type="entry name" value="BRcat_RBR_RNF31-like"/>
</dbReference>
<keyword evidence="3" id="KW-0479">Metal-binding</keyword>
<keyword evidence="2" id="KW-0808">Transferase</keyword>
<dbReference type="SMART" id="SM00647">
    <property type="entry name" value="IBR"/>
    <property type="match status" value="2"/>
</dbReference>
<dbReference type="Gene3D" id="4.10.1060.10">
    <property type="entry name" value="Zinc finger, RanBP2-type"/>
    <property type="match status" value="1"/>
</dbReference>
<dbReference type="Gene3D" id="6.10.140.1100">
    <property type="match status" value="1"/>
</dbReference>